<accession>A0A0A9F1Q4</accession>
<dbReference type="AlphaFoldDB" id="A0A0A9F1Q4"/>
<feature type="region of interest" description="Disordered" evidence="1">
    <location>
        <begin position="38"/>
        <end position="73"/>
    </location>
</feature>
<evidence type="ECO:0000313" key="2">
    <source>
        <dbReference type="EMBL" id="JAE04061.1"/>
    </source>
</evidence>
<name>A0A0A9F1Q4_ARUDO</name>
<dbReference type="EMBL" id="GBRH01193835">
    <property type="protein sequence ID" value="JAE04061.1"/>
    <property type="molecule type" value="Transcribed_RNA"/>
</dbReference>
<reference evidence="2" key="2">
    <citation type="journal article" date="2015" name="Data Brief">
        <title>Shoot transcriptome of the giant reed, Arundo donax.</title>
        <authorList>
            <person name="Barrero R.A."/>
            <person name="Guerrero F.D."/>
            <person name="Moolhuijzen P."/>
            <person name="Goolsby J.A."/>
            <person name="Tidwell J."/>
            <person name="Bellgard S.E."/>
            <person name="Bellgard M.I."/>
        </authorList>
    </citation>
    <scope>NUCLEOTIDE SEQUENCE</scope>
    <source>
        <tissue evidence="2">Shoot tissue taken approximately 20 cm above the soil surface</tissue>
    </source>
</reference>
<proteinExistence type="predicted"/>
<sequence>MVMFSTRAHLPTVECHPMMLLDTHACCFTRAPRITVHRDSRTPASTTHPGPIATSGPIRQPSPMTAVSCTSTLPRTCPPDASLPGVFFRRESRYRRRPVM</sequence>
<organism evidence="2">
    <name type="scientific">Arundo donax</name>
    <name type="common">Giant reed</name>
    <name type="synonym">Donax arundinaceus</name>
    <dbReference type="NCBI Taxonomy" id="35708"/>
    <lineage>
        <taxon>Eukaryota</taxon>
        <taxon>Viridiplantae</taxon>
        <taxon>Streptophyta</taxon>
        <taxon>Embryophyta</taxon>
        <taxon>Tracheophyta</taxon>
        <taxon>Spermatophyta</taxon>
        <taxon>Magnoliopsida</taxon>
        <taxon>Liliopsida</taxon>
        <taxon>Poales</taxon>
        <taxon>Poaceae</taxon>
        <taxon>PACMAD clade</taxon>
        <taxon>Arundinoideae</taxon>
        <taxon>Arundineae</taxon>
        <taxon>Arundo</taxon>
    </lineage>
</organism>
<feature type="compositionally biased region" description="Polar residues" evidence="1">
    <location>
        <begin position="62"/>
        <end position="73"/>
    </location>
</feature>
<protein>
    <submittedName>
        <fullName evidence="2">GSVIVT00018410001</fullName>
    </submittedName>
</protein>
<reference evidence="2" key="1">
    <citation type="submission" date="2014-09" db="EMBL/GenBank/DDBJ databases">
        <authorList>
            <person name="Magalhaes I.L.F."/>
            <person name="Oliveira U."/>
            <person name="Santos F.R."/>
            <person name="Vidigal T.H.D.A."/>
            <person name="Brescovit A.D."/>
            <person name="Santos A.J."/>
        </authorList>
    </citation>
    <scope>NUCLEOTIDE SEQUENCE</scope>
    <source>
        <tissue evidence="2">Shoot tissue taken approximately 20 cm above the soil surface</tissue>
    </source>
</reference>
<evidence type="ECO:0000256" key="1">
    <source>
        <dbReference type="SAM" id="MobiDB-lite"/>
    </source>
</evidence>